<reference evidence="4" key="1">
    <citation type="submission" date="2025-08" db="UniProtKB">
        <authorList>
            <consortium name="RefSeq"/>
        </authorList>
    </citation>
    <scope>IDENTIFICATION</scope>
    <source>
        <tissue evidence="4">Whole body</tissue>
    </source>
</reference>
<feature type="compositionally biased region" description="Polar residues" evidence="2">
    <location>
        <begin position="51"/>
        <end position="70"/>
    </location>
</feature>
<feature type="coiled-coil region" evidence="1">
    <location>
        <begin position="715"/>
        <end position="808"/>
    </location>
</feature>
<evidence type="ECO:0000313" key="3">
    <source>
        <dbReference type="Proteomes" id="UP000694846"/>
    </source>
</evidence>
<keyword evidence="1" id="KW-0175">Coiled coil</keyword>
<feature type="region of interest" description="Disordered" evidence="2">
    <location>
        <begin position="140"/>
        <end position="169"/>
    </location>
</feature>
<feature type="compositionally biased region" description="Basic and acidic residues" evidence="2">
    <location>
        <begin position="357"/>
        <end position="379"/>
    </location>
</feature>
<evidence type="ECO:0000256" key="2">
    <source>
        <dbReference type="SAM" id="MobiDB-lite"/>
    </source>
</evidence>
<proteinExistence type="predicted"/>
<feature type="coiled-coil region" evidence="1">
    <location>
        <begin position="535"/>
        <end position="608"/>
    </location>
</feature>
<dbReference type="Proteomes" id="UP000694846">
    <property type="component" value="Unplaced"/>
</dbReference>
<sequence>MSKRDVQANRSPKTTQPTGLSLQGSQINLSTRLSNFNISNPLQYLYNENVDSTSRGRPMSASTLSATYQESPRRSKLAKRPQSADTVNKIAKSRQIAFNFSDQQNDLGLENGCAGLETTFDELDADELSLDERSSPAPLLQDALEPGLTSKPPIPPAGSGPAETSCDRDAADCRKTGAAVTFDDAIELKFQRWFPNSVPVAPAAVPRETVADVSLNGVSYEYSERVIDNDRGTVTYTRSSSSMSIRGSQDQLDEEHLYSNLSAAIGGADKLCRGVVSADVLDMLHQNDDNRRGRAPTRPKPKKKISVPVAAAAVAYRAKRDTTKSVLKPRTNLAAANPVPVTTVTCDTVQCDGLTARHEQRAPDKEARKDHHQTRKLDDSPVDYATEDVVSWMSSHQLRPSTSELDDPFASRVDDKHCDALRRDHDHKTSTYDEIVNILKELESENNDIGNMNVRKSAVTDNNKRQTLVPEPSSSSKALWSFLDEVEKNSNRSTPSKLPKQKLPVNLPSTPPSSPEKIMIDVKKGNLQQVIELGKTELAQKVASLQMQLAEKEDVTEKLKTTVSELQAEHAKSKAEYESTVTRHQKFIDKLLNEKKELSESCASTVKELTKKMNDALASQEERHKVELKKAIDKQTASEKIKKDRWVDLKTKKIKEMTIKGIEPELNRMSTAYQEELSELRRIHQSQIEEIEGTWHRRMAAMRDKMDTEREQAIITERENSRNRLEMEIAELEKSYQEQRKRLLGEIHGERLRQERENDIALMEKQRALEQKFEKLVAELQDKIHKKEEEFQNELKNIRETYESEKTKWINHQTTVLAEKENTIREMCKKERDKHIELVVQKLENEASERENTSEAKIKRIKSEYEADIHELENTISGYRLKLNEARTKAQEQDDKITELTSELNKCHNEEKRLKDVICKLKDDLIAKENTIKAETLTKVGILQTELTQSKLNFQTRIKTIESEKEKEINHVYVRVKEAIKRKDEIIQVLQSERDAALDQCSNIEKLMERQRKELLKLK</sequence>
<dbReference type="AlphaFoldDB" id="A0A8B8GGY8"/>
<feature type="region of interest" description="Disordered" evidence="2">
    <location>
        <begin position="489"/>
        <end position="515"/>
    </location>
</feature>
<feature type="compositionally biased region" description="Basic residues" evidence="2">
    <location>
        <begin position="293"/>
        <end position="305"/>
    </location>
</feature>
<dbReference type="OrthoDB" id="197735at2759"/>
<name>A0A8B8GGY8_9HEMI</name>
<accession>A0A8B8GGY8</accession>
<feature type="region of interest" description="Disordered" evidence="2">
    <location>
        <begin position="1"/>
        <end position="23"/>
    </location>
</feature>
<feature type="coiled-coil region" evidence="1">
    <location>
        <begin position="987"/>
        <end position="1014"/>
    </location>
</feature>
<dbReference type="GO" id="GO:0034451">
    <property type="term" value="C:centriolar satellite"/>
    <property type="evidence" value="ECO:0007669"/>
    <property type="project" value="TreeGrafter"/>
</dbReference>
<feature type="region of interest" description="Disordered" evidence="2">
    <location>
        <begin position="357"/>
        <end position="381"/>
    </location>
</feature>
<dbReference type="PANTHER" id="PTHR31540:SF1">
    <property type="entry name" value="CENTROSOMAL PROTEIN OF 131 KDA"/>
    <property type="match status" value="1"/>
</dbReference>
<feature type="region of interest" description="Disordered" evidence="2">
    <location>
        <begin position="51"/>
        <end position="83"/>
    </location>
</feature>
<dbReference type="InterPro" id="IPR030465">
    <property type="entry name" value="CEP131"/>
</dbReference>
<feature type="coiled-coil region" evidence="1">
    <location>
        <begin position="840"/>
        <end position="910"/>
    </location>
</feature>
<feature type="region of interest" description="Disordered" evidence="2">
    <location>
        <begin position="286"/>
        <end position="306"/>
    </location>
</feature>
<protein>
    <submittedName>
        <fullName evidence="4">Centrosomal protein of 131 kDa-like isoform X1</fullName>
    </submittedName>
</protein>
<dbReference type="RefSeq" id="XP_025422150.1">
    <property type="nucleotide sequence ID" value="XM_025566365.1"/>
</dbReference>
<organism evidence="3 4">
    <name type="scientific">Sipha flava</name>
    <name type="common">yellow sugarcane aphid</name>
    <dbReference type="NCBI Taxonomy" id="143950"/>
    <lineage>
        <taxon>Eukaryota</taxon>
        <taxon>Metazoa</taxon>
        <taxon>Ecdysozoa</taxon>
        <taxon>Arthropoda</taxon>
        <taxon>Hexapoda</taxon>
        <taxon>Insecta</taxon>
        <taxon>Pterygota</taxon>
        <taxon>Neoptera</taxon>
        <taxon>Paraneoptera</taxon>
        <taxon>Hemiptera</taxon>
        <taxon>Sternorrhyncha</taxon>
        <taxon>Aphidomorpha</taxon>
        <taxon>Aphidoidea</taxon>
        <taxon>Aphididae</taxon>
        <taxon>Sipha</taxon>
    </lineage>
</organism>
<dbReference type="GeneID" id="112691918"/>
<feature type="compositionally biased region" description="Polar residues" evidence="2">
    <location>
        <begin position="8"/>
        <end position="23"/>
    </location>
</feature>
<evidence type="ECO:0000313" key="4">
    <source>
        <dbReference type="RefSeq" id="XP_025422150.1"/>
    </source>
</evidence>
<dbReference type="GO" id="GO:0005929">
    <property type="term" value="C:cilium"/>
    <property type="evidence" value="ECO:0007669"/>
    <property type="project" value="GOC"/>
</dbReference>
<dbReference type="PANTHER" id="PTHR31540">
    <property type="entry name" value="CENTROSOMAL PROTEIN OF 131 KDA"/>
    <property type="match status" value="1"/>
</dbReference>
<evidence type="ECO:0000256" key="1">
    <source>
        <dbReference type="SAM" id="Coils"/>
    </source>
</evidence>
<dbReference type="GO" id="GO:0010824">
    <property type="term" value="P:regulation of centrosome duplication"/>
    <property type="evidence" value="ECO:0007669"/>
    <property type="project" value="TreeGrafter"/>
</dbReference>
<keyword evidence="3" id="KW-1185">Reference proteome</keyword>
<gene>
    <name evidence="4" type="primary">LOC112691918</name>
</gene>
<dbReference type="GO" id="GO:0035735">
    <property type="term" value="P:intraciliary transport involved in cilium assembly"/>
    <property type="evidence" value="ECO:0007669"/>
    <property type="project" value="InterPro"/>
</dbReference>